<feature type="region of interest" description="Disordered" evidence="1">
    <location>
        <begin position="1"/>
        <end position="35"/>
    </location>
</feature>
<feature type="compositionally biased region" description="Polar residues" evidence="1">
    <location>
        <begin position="1"/>
        <end position="17"/>
    </location>
</feature>
<organism evidence="2">
    <name type="scientific">Enterococcus faecium</name>
    <name type="common">Streptococcus faecium</name>
    <dbReference type="NCBI Taxonomy" id="1352"/>
    <lineage>
        <taxon>Bacteria</taxon>
        <taxon>Bacillati</taxon>
        <taxon>Bacillota</taxon>
        <taxon>Bacilli</taxon>
        <taxon>Lactobacillales</taxon>
        <taxon>Enterococcaceae</taxon>
        <taxon>Enterococcus</taxon>
    </lineage>
</organism>
<dbReference type="EMBL" id="KY579372">
    <property type="protein sequence ID" value="ARQ19349.1"/>
    <property type="molecule type" value="Genomic_DNA"/>
</dbReference>
<dbReference type="AlphaFoldDB" id="A0A1W7AG62"/>
<sequence length="135" mass="16244">MRKTASLPQTPNKNGCQKTKNQKKRKEEKKMEKTKKLQLEDFTENEFFGTQEQQYLKAQVREELKEQGFIIDSSFEGDFKTWIGVYARPKDKPTYLDPQNDKEAEEQEQYSINGFKQDFSEWFEWEIKNLKIKEM</sequence>
<proteinExistence type="predicted"/>
<geneLocation type="plasmid" evidence="2">
    <name>unnamed</name>
</geneLocation>
<evidence type="ECO:0000256" key="1">
    <source>
        <dbReference type="SAM" id="MobiDB-lite"/>
    </source>
</evidence>
<name>A0A1W7AG62_ENTFC</name>
<protein>
    <submittedName>
        <fullName evidence="2">Putative porphobilinogen synthase</fullName>
    </submittedName>
</protein>
<evidence type="ECO:0000313" key="2">
    <source>
        <dbReference type="EMBL" id="ARQ19349.1"/>
    </source>
</evidence>
<reference evidence="2" key="1">
    <citation type="submission" date="2017-02" db="EMBL/GenBank/DDBJ databases">
        <title>Novel Multiresistance cfr-Encoding Plasmids in Linezolid-Resistant Methicillin-Resistant Staphylococcus epidermidis and Vancomycin-Resistant Enterococcus faecium (VRE): First Report of the Co-location of cfr and optrA in VRE.</title>
        <authorList>
            <person name="Lazaris A."/>
            <person name="Coleman D.C."/>
            <person name="Kearns A."/>
            <person name="Pichon B."/>
            <person name="Kinnevey P.M."/>
            <person name="O'Connell B."/>
            <person name="Brennan G.I."/>
            <person name="Shore A.C."/>
        </authorList>
    </citation>
    <scope>NUCLEOTIDE SEQUENCE</scope>
    <source>
        <strain evidence="2">F120805</strain>
        <plasmid evidence="2">unnamed</plasmid>
    </source>
</reference>
<accession>A0A1W7AG62</accession>
<keyword evidence="2" id="KW-0614">Plasmid</keyword>